<dbReference type="PROSITE" id="PS50948">
    <property type="entry name" value="PAN"/>
    <property type="match status" value="1"/>
</dbReference>
<name>A0ABQ9E3U6_TEGGR</name>
<dbReference type="Pfam" id="PF00024">
    <property type="entry name" value="PAN_1"/>
    <property type="match status" value="1"/>
</dbReference>
<evidence type="ECO:0000313" key="3">
    <source>
        <dbReference type="Proteomes" id="UP001217089"/>
    </source>
</evidence>
<dbReference type="Proteomes" id="UP001217089">
    <property type="component" value="Unassembled WGS sequence"/>
</dbReference>
<dbReference type="EMBL" id="JARBDR010000923">
    <property type="protein sequence ID" value="KAJ8298200.1"/>
    <property type="molecule type" value="Genomic_DNA"/>
</dbReference>
<protein>
    <recommendedName>
        <fullName evidence="1">Apple domain-containing protein</fullName>
    </recommendedName>
</protein>
<reference evidence="2 3" key="1">
    <citation type="submission" date="2022-12" db="EMBL/GenBank/DDBJ databases">
        <title>Chromosome-level genome of Tegillarca granosa.</title>
        <authorList>
            <person name="Kim J."/>
        </authorList>
    </citation>
    <scope>NUCLEOTIDE SEQUENCE [LARGE SCALE GENOMIC DNA]</scope>
    <source>
        <strain evidence="2">Teg-2019</strain>
        <tissue evidence="2">Adductor muscle</tissue>
    </source>
</reference>
<gene>
    <name evidence="2" type="ORF">KUTeg_024731</name>
</gene>
<evidence type="ECO:0000259" key="1">
    <source>
        <dbReference type="PROSITE" id="PS50948"/>
    </source>
</evidence>
<proteinExistence type="predicted"/>
<evidence type="ECO:0000313" key="2">
    <source>
        <dbReference type="EMBL" id="KAJ8298200.1"/>
    </source>
</evidence>
<feature type="domain" description="Apple" evidence="1">
    <location>
        <begin position="166"/>
        <end position="260"/>
    </location>
</feature>
<sequence length="263" mass="29898">MIVQSGSDLNFVNLWNLKGYAFNDGNGNLRNAIIDRQYPDSCLSQYRMVFPNQWTIRLYKTENHSIYSWIQKVAFPYEYGDGKQMKINPNSNLVLHVFPEGQEDKIFCAVWYTTTGYSPKIYCAWTAVQASTVIAQLSNNQACSPLLTPNDTIDTTVHAALKMMLCSATELEQATNGRVQEAFFIEAEGYDDHLPDSLLFLLASGTSLSACAAICRNEVRCLSYFYSKTSMECYAYERRISWTNSPKNNAGFKHYTNAYCNRL</sequence>
<comment type="caution">
    <text evidence="2">The sequence shown here is derived from an EMBL/GenBank/DDBJ whole genome shotgun (WGS) entry which is preliminary data.</text>
</comment>
<accession>A0ABQ9E3U6</accession>
<keyword evidence="3" id="KW-1185">Reference proteome</keyword>
<dbReference type="InterPro" id="IPR003609">
    <property type="entry name" value="Pan_app"/>
</dbReference>
<organism evidence="2 3">
    <name type="scientific">Tegillarca granosa</name>
    <name type="common">Malaysian cockle</name>
    <name type="synonym">Anadara granosa</name>
    <dbReference type="NCBI Taxonomy" id="220873"/>
    <lineage>
        <taxon>Eukaryota</taxon>
        <taxon>Metazoa</taxon>
        <taxon>Spiralia</taxon>
        <taxon>Lophotrochozoa</taxon>
        <taxon>Mollusca</taxon>
        <taxon>Bivalvia</taxon>
        <taxon>Autobranchia</taxon>
        <taxon>Pteriomorphia</taxon>
        <taxon>Arcoida</taxon>
        <taxon>Arcoidea</taxon>
        <taxon>Arcidae</taxon>
        <taxon>Tegillarca</taxon>
    </lineage>
</organism>